<proteinExistence type="predicted"/>
<keyword evidence="3" id="KW-1185">Reference proteome</keyword>
<sequence length="133" mass="15177">MSESPFKARVRHYTDSGTSSPSNQRKDIERRKIADLEISNKALLSINHQLEQTRIKHVKQIKELKQQLAQLQQQRRSPSPSSLVDFVEEDDADESMENDTQFNKIRWSIQDLIEQGKDALAMSSASSKSHSPA</sequence>
<dbReference type="EMBL" id="SPNW01000040">
    <property type="protein sequence ID" value="TIA88274.1"/>
    <property type="molecule type" value="Genomic_DNA"/>
</dbReference>
<feature type="compositionally biased region" description="Acidic residues" evidence="1">
    <location>
        <begin position="86"/>
        <end position="97"/>
    </location>
</feature>
<organism evidence="2 3">
    <name type="scientific">Wallemia hederae</name>
    <dbReference type="NCBI Taxonomy" id="1540922"/>
    <lineage>
        <taxon>Eukaryota</taxon>
        <taxon>Fungi</taxon>
        <taxon>Dikarya</taxon>
        <taxon>Basidiomycota</taxon>
        <taxon>Wallemiomycotina</taxon>
        <taxon>Wallemiomycetes</taxon>
        <taxon>Wallemiales</taxon>
        <taxon>Wallemiaceae</taxon>
        <taxon>Wallemia</taxon>
    </lineage>
</organism>
<dbReference type="Proteomes" id="UP000310189">
    <property type="component" value="Unassembled WGS sequence"/>
</dbReference>
<dbReference type="OrthoDB" id="2555519at2759"/>
<protein>
    <submittedName>
        <fullName evidence="2">Uncharacterized protein</fullName>
    </submittedName>
</protein>
<comment type="caution">
    <text evidence="2">The sequence shown here is derived from an EMBL/GenBank/DDBJ whole genome shotgun (WGS) entry which is preliminary data.</text>
</comment>
<feature type="region of interest" description="Disordered" evidence="1">
    <location>
        <begin position="1"/>
        <end position="29"/>
    </location>
</feature>
<gene>
    <name evidence="2" type="ORF">E3P99_02700</name>
</gene>
<accession>A0A4T0FLG3</accession>
<reference evidence="2 3" key="1">
    <citation type="submission" date="2019-03" db="EMBL/GenBank/DDBJ databases">
        <title>Sequencing 23 genomes of Wallemia ichthyophaga.</title>
        <authorList>
            <person name="Gostincar C."/>
        </authorList>
    </citation>
    <scope>NUCLEOTIDE SEQUENCE [LARGE SCALE GENOMIC DNA]</scope>
    <source>
        <strain evidence="2 3">EXF-5753</strain>
    </source>
</reference>
<evidence type="ECO:0000313" key="3">
    <source>
        <dbReference type="Proteomes" id="UP000310189"/>
    </source>
</evidence>
<dbReference type="AlphaFoldDB" id="A0A4T0FLG3"/>
<name>A0A4T0FLG3_9BASI</name>
<feature type="region of interest" description="Disordered" evidence="1">
    <location>
        <begin position="69"/>
        <end position="101"/>
    </location>
</feature>
<evidence type="ECO:0000313" key="2">
    <source>
        <dbReference type="EMBL" id="TIA88274.1"/>
    </source>
</evidence>
<evidence type="ECO:0000256" key="1">
    <source>
        <dbReference type="SAM" id="MobiDB-lite"/>
    </source>
</evidence>